<protein>
    <submittedName>
        <fullName evidence="2">OLC1v1014785C1</fullName>
    </submittedName>
</protein>
<proteinExistence type="predicted"/>
<feature type="compositionally biased region" description="Acidic residues" evidence="1">
    <location>
        <begin position="163"/>
        <end position="173"/>
    </location>
</feature>
<gene>
    <name evidence="2" type="ORF">OLC1_LOCUS20975</name>
</gene>
<evidence type="ECO:0000313" key="3">
    <source>
        <dbReference type="Proteomes" id="UP001161247"/>
    </source>
</evidence>
<dbReference type="PANTHER" id="PTHR36713:SF1">
    <property type="entry name" value="OS09G0344700 PROTEIN"/>
    <property type="match status" value="1"/>
</dbReference>
<accession>A0AAV1E212</accession>
<dbReference type="Proteomes" id="UP001161247">
    <property type="component" value="Chromosome 7"/>
</dbReference>
<dbReference type="PANTHER" id="PTHR36713">
    <property type="entry name" value="OS09G0344700 PROTEIN"/>
    <property type="match status" value="1"/>
</dbReference>
<dbReference type="EMBL" id="OX459124">
    <property type="protein sequence ID" value="CAI9114132.1"/>
    <property type="molecule type" value="Genomic_DNA"/>
</dbReference>
<reference evidence="2" key="1">
    <citation type="submission" date="2023-03" db="EMBL/GenBank/DDBJ databases">
        <authorList>
            <person name="Julca I."/>
        </authorList>
    </citation>
    <scope>NUCLEOTIDE SEQUENCE</scope>
</reference>
<sequence>MEATEEAKGIFGKIVPPRLEDAGLEDCALPPDAIKAAFAKAATAVRSVISASDDEEAEGHCVNDPWPVVGDSSDTLVGITDGVDEVPGSCANEKGAGLPEVTGDEVAVRDEDERVDELVTGGPTVPEGGEKACVDGLQGLELEIGGKSKGKLGKKQSDGEGNNVDDDDSEEKDSEVPILTEDYV</sequence>
<keyword evidence="3" id="KW-1185">Reference proteome</keyword>
<dbReference type="AlphaFoldDB" id="A0AAV1E212"/>
<organism evidence="2 3">
    <name type="scientific">Oldenlandia corymbosa var. corymbosa</name>
    <dbReference type="NCBI Taxonomy" id="529605"/>
    <lineage>
        <taxon>Eukaryota</taxon>
        <taxon>Viridiplantae</taxon>
        <taxon>Streptophyta</taxon>
        <taxon>Embryophyta</taxon>
        <taxon>Tracheophyta</taxon>
        <taxon>Spermatophyta</taxon>
        <taxon>Magnoliopsida</taxon>
        <taxon>eudicotyledons</taxon>
        <taxon>Gunneridae</taxon>
        <taxon>Pentapetalae</taxon>
        <taxon>asterids</taxon>
        <taxon>lamiids</taxon>
        <taxon>Gentianales</taxon>
        <taxon>Rubiaceae</taxon>
        <taxon>Rubioideae</taxon>
        <taxon>Spermacoceae</taxon>
        <taxon>Hedyotis-Oldenlandia complex</taxon>
        <taxon>Oldenlandia</taxon>
    </lineage>
</organism>
<feature type="region of interest" description="Disordered" evidence="1">
    <location>
        <begin position="145"/>
        <end position="184"/>
    </location>
</feature>
<evidence type="ECO:0000256" key="1">
    <source>
        <dbReference type="SAM" id="MobiDB-lite"/>
    </source>
</evidence>
<name>A0AAV1E212_OLDCO</name>
<evidence type="ECO:0000313" key="2">
    <source>
        <dbReference type="EMBL" id="CAI9114132.1"/>
    </source>
</evidence>